<dbReference type="AlphaFoldDB" id="A0A2K3M243"/>
<dbReference type="SUPFAM" id="SSF48452">
    <property type="entry name" value="TPR-like"/>
    <property type="match status" value="1"/>
</dbReference>
<feature type="region of interest" description="Disordered" evidence="4">
    <location>
        <begin position="1"/>
        <end position="37"/>
    </location>
</feature>
<dbReference type="Pfam" id="PF01535">
    <property type="entry name" value="PPR"/>
    <property type="match status" value="2"/>
</dbReference>
<evidence type="ECO:0000256" key="4">
    <source>
        <dbReference type="SAM" id="MobiDB-lite"/>
    </source>
</evidence>
<name>A0A2K3M243_TRIPR</name>
<dbReference type="STRING" id="57577.A0A2K3M243"/>
<keyword evidence="2" id="KW-0677">Repeat</keyword>
<dbReference type="Pfam" id="PF13041">
    <property type="entry name" value="PPR_2"/>
    <property type="match status" value="2"/>
</dbReference>
<proteinExistence type="inferred from homology"/>
<gene>
    <name evidence="5" type="ORF">L195_g040930</name>
</gene>
<feature type="repeat" description="PPR" evidence="3">
    <location>
        <begin position="121"/>
        <end position="155"/>
    </location>
</feature>
<evidence type="ECO:0000256" key="2">
    <source>
        <dbReference type="ARBA" id="ARBA00022737"/>
    </source>
</evidence>
<feature type="non-terminal residue" evidence="5">
    <location>
        <position position="257"/>
    </location>
</feature>
<comment type="caution">
    <text evidence="5">The sequence shown here is derived from an EMBL/GenBank/DDBJ whole genome shotgun (WGS) entry which is preliminary data.</text>
</comment>
<feature type="repeat" description="PPR" evidence="3">
    <location>
        <begin position="191"/>
        <end position="225"/>
    </location>
</feature>
<feature type="compositionally biased region" description="Low complexity" evidence="4">
    <location>
        <begin position="13"/>
        <end position="22"/>
    </location>
</feature>
<comment type="similarity">
    <text evidence="1">Belongs to the PPR family. P subfamily.</text>
</comment>
<organism evidence="5 6">
    <name type="scientific">Trifolium pratense</name>
    <name type="common">Red clover</name>
    <dbReference type="NCBI Taxonomy" id="57577"/>
    <lineage>
        <taxon>Eukaryota</taxon>
        <taxon>Viridiplantae</taxon>
        <taxon>Streptophyta</taxon>
        <taxon>Embryophyta</taxon>
        <taxon>Tracheophyta</taxon>
        <taxon>Spermatophyta</taxon>
        <taxon>Magnoliopsida</taxon>
        <taxon>eudicotyledons</taxon>
        <taxon>Gunneridae</taxon>
        <taxon>Pentapetalae</taxon>
        <taxon>rosids</taxon>
        <taxon>fabids</taxon>
        <taxon>Fabales</taxon>
        <taxon>Fabaceae</taxon>
        <taxon>Papilionoideae</taxon>
        <taxon>50 kb inversion clade</taxon>
        <taxon>NPAAA clade</taxon>
        <taxon>Hologalegina</taxon>
        <taxon>IRL clade</taxon>
        <taxon>Trifolieae</taxon>
        <taxon>Trifolium</taxon>
    </lineage>
</organism>
<sequence>MVEGAPRPEASSEESFLPSSSAWRKKPSNSKLRTQPPQKSSYFMQMFEPEQVVFYNVMLKLFRKSREFENAEKLFDEMLQRMVKPDVITFSTIISCAILCSEHHKAVEWFAMMGSFECEHNDYISSSVISSYARIGNFDMALRLYRRAKKEKWKVEKMAFSALIKMYGKSGNYDECLSVYRDMKVFGVNPNMTVYNNLLCAMGRGKRAREAKAIYEEMINNGISPNQLTYESVLQAYCRGMHKIDALSVYKEMKEKG</sequence>
<dbReference type="Proteomes" id="UP000236291">
    <property type="component" value="Unassembled WGS sequence"/>
</dbReference>
<feature type="repeat" description="PPR" evidence="3">
    <location>
        <begin position="226"/>
        <end position="257"/>
    </location>
</feature>
<dbReference type="PROSITE" id="PS51375">
    <property type="entry name" value="PPR"/>
    <property type="match status" value="5"/>
</dbReference>
<evidence type="ECO:0000256" key="1">
    <source>
        <dbReference type="ARBA" id="ARBA00007626"/>
    </source>
</evidence>
<dbReference type="InterPro" id="IPR011990">
    <property type="entry name" value="TPR-like_helical_dom_sf"/>
</dbReference>
<evidence type="ECO:0000256" key="3">
    <source>
        <dbReference type="PROSITE-ProRule" id="PRU00708"/>
    </source>
</evidence>
<dbReference type="GO" id="GO:0009570">
    <property type="term" value="C:chloroplast stroma"/>
    <property type="evidence" value="ECO:0007669"/>
    <property type="project" value="TreeGrafter"/>
</dbReference>
<dbReference type="NCBIfam" id="TIGR00756">
    <property type="entry name" value="PPR"/>
    <property type="match status" value="5"/>
</dbReference>
<feature type="repeat" description="PPR" evidence="3">
    <location>
        <begin position="51"/>
        <end position="85"/>
    </location>
</feature>
<dbReference type="EMBL" id="ASHM01047435">
    <property type="protein sequence ID" value="PNX84866.1"/>
    <property type="molecule type" value="Genomic_DNA"/>
</dbReference>
<dbReference type="PANTHER" id="PTHR47447">
    <property type="entry name" value="OS03G0856100 PROTEIN"/>
    <property type="match status" value="1"/>
</dbReference>
<dbReference type="GO" id="GO:0003729">
    <property type="term" value="F:mRNA binding"/>
    <property type="evidence" value="ECO:0007669"/>
    <property type="project" value="TreeGrafter"/>
</dbReference>
<feature type="repeat" description="PPR" evidence="3">
    <location>
        <begin position="156"/>
        <end position="190"/>
    </location>
</feature>
<evidence type="ECO:0000313" key="6">
    <source>
        <dbReference type="Proteomes" id="UP000236291"/>
    </source>
</evidence>
<protein>
    <submittedName>
        <fullName evidence="5">Pentatricopeptide repeat-containing protein chloroplastic-like</fullName>
    </submittedName>
</protein>
<reference evidence="5 6" key="2">
    <citation type="journal article" date="2017" name="Front. Plant Sci.">
        <title>Gene Classification and Mining of Molecular Markers Useful in Red Clover (Trifolium pratense) Breeding.</title>
        <authorList>
            <person name="Istvanek J."/>
            <person name="Dluhosova J."/>
            <person name="Dluhos P."/>
            <person name="Patkova L."/>
            <person name="Nedelnik J."/>
            <person name="Repkova J."/>
        </authorList>
    </citation>
    <scope>NUCLEOTIDE SEQUENCE [LARGE SCALE GENOMIC DNA]</scope>
    <source>
        <strain evidence="6">cv. Tatra</strain>
        <tissue evidence="5">Young leaves</tissue>
    </source>
</reference>
<dbReference type="GO" id="GO:0045727">
    <property type="term" value="P:positive regulation of translation"/>
    <property type="evidence" value="ECO:0007669"/>
    <property type="project" value="TreeGrafter"/>
</dbReference>
<dbReference type="GO" id="GO:0042134">
    <property type="term" value="F:rRNA primary transcript binding"/>
    <property type="evidence" value="ECO:0007669"/>
    <property type="project" value="TreeGrafter"/>
</dbReference>
<accession>A0A2K3M243</accession>
<dbReference type="Gene3D" id="1.25.40.10">
    <property type="entry name" value="Tetratricopeptide repeat domain"/>
    <property type="match status" value="2"/>
</dbReference>
<reference evidence="5 6" key="1">
    <citation type="journal article" date="2014" name="Am. J. Bot.">
        <title>Genome assembly and annotation for red clover (Trifolium pratense; Fabaceae).</title>
        <authorList>
            <person name="Istvanek J."/>
            <person name="Jaros M."/>
            <person name="Krenek A."/>
            <person name="Repkova J."/>
        </authorList>
    </citation>
    <scope>NUCLEOTIDE SEQUENCE [LARGE SCALE GENOMIC DNA]</scope>
    <source>
        <strain evidence="6">cv. Tatra</strain>
        <tissue evidence="5">Young leaves</tissue>
    </source>
</reference>
<dbReference type="InterPro" id="IPR002885">
    <property type="entry name" value="PPR_rpt"/>
</dbReference>
<dbReference type="PANTHER" id="PTHR47447:SF10">
    <property type="entry name" value="PENTATRICOPEPTIDE (PPR) REPEAT PROTEIN"/>
    <property type="match status" value="1"/>
</dbReference>
<evidence type="ECO:0000313" key="5">
    <source>
        <dbReference type="EMBL" id="PNX84866.1"/>
    </source>
</evidence>
<dbReference type="ExpressionAtlas" id="A0A2K3M243">
    <property type="expression patterns" value="baseline"/>
</dbReference>